<gene>
    <name evidence="2" type="ORF">FC85_GL000765</name>
</gene>
<dbReference type="EMBL" id="AZEY01000079">
    <property type="protein sequence ID" value="KRL64970.1"/>
    <property type="molecule type" value="Genomic_DNA"/>
</dbReference>
<accession>A0A0R1SEN3</accession>
<dbReference type="AlphaFoldDB" id="A0A0R1SEN3"/>
<keyword evidence="1" id="KW-1133">Transmembrane helix</keyword>
<name>A0A0R1SEN3_9LACO</name>
<sequence>MVISGLLTPLITSRWRLNQVLAVSQFGKFLLLLFLVMVFSIRLSVNRLILIDVVVIMIALLDGLAEPVSAATTFPMPI</sequence>
<evidence type="ECO:0000313" key="2">
    <source>
        <dbReference type="EMBL" id="KRL64970.1"/>
    </source>
</evidence>
<evidence type="ECO:0000256" key="1">
    <source>
        <dbReference type="SAM" id="Phobius"/>
    </source>
</evidence>
<protein>
    <submittedName>
        <fullName evidence="2">Uncharacterized protein</fullName>
    </submittedName>
</protein>
<organism evidence="2 3">
    <name type="scientific">Lentilactobacillus diolivorans DSM 14421</name>
    <dbReference type="NCBI Taxonomy" id="1423739"/>
    <lineage>
        <taxon>Bacteria</taxon>
        <taxon>Bacillati</taxon>
        <taxon>Bacillota</taxon>
        <taxon>Bacilli</taxon>
        <taxon>Lactobacillales</taxon>
        <taxon>Lactobacillaceae</taxon>
        <taxon>Lentilactobacillus</taxon>
    </lineage>
</organism>
<evidence type="ECO:0000313" key="3">
    <source>
        <dbReference type="Proteomes" id="UP000052013"/>
    </source>
</evidence>
<feature type="transmembrane region" description="Helical" evidence="1">
    <location>
        <begin position="20"/>
        <end position="41"/>
    </location>
</feature>
<feature type="transmembrane region" description="Helical" evidence="1">
    <location>
        <begin position="48"/>
        <end position="65"/>
    </location>
</feature>
<keyword evidence="1" id="KW-0472">Membrane</keyword>
<dbReference type="PATRIC" id="fig|1423739.3.peg.798"/>
<reference evidence="2 3" key="1">
    <citation type="journal article" date="2015" name="Genome Announc.">
        <title>Expanding the biotechnology potential of lactobacilli through comparative genomics of 213 strains and associated genera.</title>
        <authorList>
            <person name="Sun Z."/>
            <person name="Harris H.M."/>
            <person name="McCann A."/>
            <person name="Guo C."/>
            <person name="Argimon S."/>
            <person name="Zhang W."/>
            <person name="Yang X."/>
            <person name="Jeffery I.B."/>
            <person name="Cooney J.C."/>
            <person name="Kagawa T.F."/>
            <person name="Liu W."/>
            <person name="Song Y."/>
            <person name="Salvetti E."/>
            <person name="Wrobel A."/>
            <person name="Rasinkangas P."/>
            <person name="Parkhill J."/>
            <person name="Rea M.C."/>
            <person name="O'Sullivan O."/>
            <person name="Ritari J."/>
            <person name="Douillard F.P."/>
            <person name="Paul Ross R."/>
            <person name="Yang R."/>
            <person name="Briner A.E."/>
            <person name="Felis G.E."/>
            <person name="de Vos W.M."/>
            <person name="Barrangou R."/>
            <person name="Klaenhammer T.R."/>
            <person name="Caufield P.W."/>
            <person name="Cui Y."/>
            <person name="Zhang H."/>
            <person name="O'Toole P.W."/>
        </authorList>
    </citation>
    <scope>NUCLEOTIDE SEQUENCE [LARGE SCALE GENOMIC DNA]</scope>
    <source>
        <strain evidence="2 3">DSM 14421</strain>
    </source>
</reference>
<keyword evidence="1" id="KW-0812">Transmembrane</keyword>
<comment type="caution">
    <text evidence="2">The sequence shown here is derived from an EMBL/GenBank/DDBJ whole genome shotgun (WGS) entry which is preliminary data.</text>
</comment>
<dbReference type="Proteomes" id="UP000052013">
    <property type="component" value="Unassembled WGS sequence"/>
</dbReference>
<proteinExistence type="predicted"/>